<gene>
    <name evidence="12" type="ORF">G6O67_000952</name>
</gene>
<keyword evidence="4 11" id="KW-0964">Secreted</keyword>
<dbReference type="SUPFAM" id="SSF55486">
    <property type="entry name" value="Metalloproteases ('zincins'), catalytic domain"/>
    <property type="match status" value="1"/>
</dbReference>
<sequence length="183" mass="19954">MADKDYPEFDARGVPTDGRYLAMKLVMGGLALQACTVSMVDGRDTILDADVALTGGENQCEIWTAFAKRGLGHGAKHTEFGNEGDDKVPPMCFMYTGDYDDPDDACLGAGKVEIETATPMKSKVEIGSSTRPPVQLAARISTPLRPLRTHACQFHRRLLRGLPARFASGMARFKLLLQGHRLN</sequence>
<proteinExistence type="inferred from homology"/>
<reference evidence="12 13" key="1">
    <citation type="journal article" date="2020" name="Genome Biol. Evol.">
        <title>A new high-quality draft genome assembly of the Chinese cordyceps Ophiocordyceps sinensis.</title>
        <authorList>
            <person name="Shu R."/>
            <person name="Zhang J."/>
            <person name="Meng Q."/>
            <person name="Zhang H."/>
            <person name="Zhou G."/>
            <person name="Li M."/>
            <person name="Wu P."/>
            <person name="Zhao Y."/>
            <person name="Chen C."/>
            <person name="Qin Q."/>
        </authorList>
    </citation>
    <scope>NUCLEOTIDE SEQUENCE [LARGE SCALE GENOMIC DNA]</scope>
    <source>
        <strain evidence="12 13">IOZ07</strain>
    </source>
</reference>
<comment type="cofactor">
    <cofactor evidence="1 11">
        <name>Zn(2+)</name>
        <dbReference type="ChEBI" id="CHEBI:29105"/>
    </cofactor>
</comment>
<evidence type="ECO:0000256" key="7">
    <source>
        <dbReference type="ARBA" id="ARBA00022801"/>
    </source>
</evidence>
<keyword evidence="5 11" id="KW-0645">Protease</keyword>
<evidence type="ECO:0000256" key="2">
    <source>
        <dbReference type="ARBA" id="ARBA00004613"/>
    </source>
</evidence>
<keyword evidence="7 11" id="KW-0378">Hydrolase</keyword>
<organism evidence="12 13">
    <name type="scientific">Ophiocordyceps sinensis</name>
    <dbReference type="NCBI Taxonomy" id="72228"/>
    <lineage>
        <taxon>Eukaryota</taxon>
        <taxon>Fungi</taxon>
        <taxon>Dikarya</taxon>
        <taxon>Ascomycota</taxon>
        <taxon>Pezizomycotina</taxon>
        <taxon>Sordariomycetes</taxon>
        <taxon>Hypocreomycetidae</taxon>
        <taxon>Hypocreales</taxon>
        <taxon>Ophiocordycipitaceae</taxon>
        <taxon>Ophiocordyceps</taxon>
    </lineage>
</organism>
<comment type="caution">
    <text evidence="12">The sequence shown here is derived from an EMBL/GenBank/DDBJ whole genome shotgun (WGS) entry which is preliminary data.</text>
</comment>
<dbReference type="PANTHER" id="PTHR33478">
    <property type="entry name" value="EXTRACELLULAR METALLOPROTEINASE MEP"/>
    <property type="match status" value="1"/>
</dbReference>
<dbReference type="Pfam" id="PF02128">
    <property type="entry name" value="Peptidase_M36"/>
    <property type="match status" value="1"/>
</dbReference>
<evidence type="ECO:0000256" key="1">
    <source>
        <dbReference type="ARBA" id="ARBA00001947"/>
    </source>
</evidence>
<dbReference type="OrthoDB" id="3227768at2759"/>
<dbReference type="PROSITE" id="PS51257">
    <property type="entry name" value="PROKAR_LIPOPROTEIN"/>
    <property type="match status" value="1"/>
</dbReference>
<dbReference type="GO" id="GO:0006508">
    <property type="term" value="P:proteolysis"/>
    <property type="evidence" value="ECO:0007669"/>
    <property type="project" value="UniProtKB-KW"/>
</dbReference>
<name>A0A8H4VAH2_9HYPO</name>
<evidence type="ECO:0000313" key="12">
    <source>
        <dbReference type="EMBL" id="KAF4513711.1"/>
    </source>
</evidence>
<keyword evidence="9 11" id="KW-0482">Metalloprotease</keyword>
<evidence type="ECO:0000256" key="3">
    <source>
        <dbReference type="ARBA" id="ARBA00006006"/>
    </source>
</evidence>
<dbReference type="PANTHER" id="PTHR33478:SF1">
    <property type="entry name" value="EXTRACELLULAR METALLOPROTEINASE MEP"/>
    <property type="match status" value="1"/>
</dbReference>
<evidence type="ECO:0000256" key="4">
    <source>
        <dbReference type="ARBA" id="ARBA00022525"/>
    </source>
</evidence>
<dbReference type="EMBL" id="JAAVMX010000001">
    <property type="protein sequence ID" value="KAF4513711.1"/>
    <property type="molecule type" value="Genomic_DNA"/>
</dbReference>
<dbReference type="AlphaFoldDB" id="A0A8H4VAH2"/>
<dbReference type="GO" id="GO:0005576">
    <property type="term" value="C:extracellular region"/>
    <property type="evidence" value="ECO:0007669"/>
    <property type="project" value="UniProtKB-SubCell"/>
</dbReference>
<dbReference type="EC" id="3.4.24.-" evidence="11"/>
<comment type="subcellular location">
    <subcellularLocation>
        <location evidence="2 11">Secreted</location>
    </subcellularLocation>
</comment>
<comment type="similarity">
    <text evidence="3 11">Belongs to the peptidase M36 family.</text>
</comment>
<keyword evidence="8 11" id="KW-0862">Zinc</keyword>
<dbReference type="InterPro" id="IPR027268">
    <property type="entry name" value="Peptidase_M4/M1_CTD_sf"/>
</dbReference>
<evidence type="ECO:0000313" key="13">
    <source>
        <dbReference type="Proteomes" id="UP000557566"/>
    </source>
</evidence>
<dbReference type="GO" id="GO:0008270">
    <property type="term" value="F:zinc ion binding"/>
    <property type="evidence" value="ECO:0007669"/>
    <property type="project" value="InterPro"/>
</dbReference>
<evidence type="ECO:0000256" key="5">
    <source>
        <dbReference type="ARBA" id="ARBA00022670"/>
    </source>
</evidence>
<evidence type="ECO:0000256" key="11">
    <source>
        <dbReference type="RuleBase" id="RU364017"/>
    </source>
</evidence>
<dbReference type="Proteomes" id="UP000557566">
    <property type="component" value="Unassembled WGS sequence"/>
</dbReference>
<dbReference type="Gene3D" id="1.10.390.10">
    <property type="entry name" value="Neutral Protease Domain 2"/>
    <property type="match status" value="1"/>
</dbReference>
<dbReference type="InterPro" id="IPR050371">
    <property type="entry name" value="Fungal_virulence_M36"/>
</dbReference>
<dbReference type="GO" id="GO:0004222">
    <property type="term" value="F:metalloendopeptidase activity"/>
    <property type="evidence" value="ECO:0007669"/>
    <property type="project" value="InterPro"/>
</dbReference>
<evidence type="ECO:0000256" key="6">
    <source>
        <dbReference type="ARBA" id="ARBA00022723"/>
    </source>
</evidence>
<evidence type="ECO:0000256" key="9">
    <source>
        <dbReference type="ARBA" id="ARBA00023049"/>
    </source>
</evidence>
<evidence type="ECO:0000256" key="10">
    <source>
        <dbReference type="ARBA" id="ARBA00023145"/>
    </source>
</evidence>
<dbReference type="InterPro" id="IPR001842">
    <property type="entry name" value="Peptidase_M36"/>
</dbReference>
<protein>
    <recommendedName>
        <fullName evidence="11">Extracellular metalloproteinase</fullName>
        <ecNumber evidence="11">3.4.24.-</ecNumber>
    </recommendedName>
    <alternativeName>
        <fullName evidence="11">Fungalysin</fullName>
    </alternativeName>
</protein>
<keyword evidence="10 11" id="KW-0865">Zymogen</keyword>
<keyword evidence="13" id="KW-1185">Reference proteome</keyword>
<keyword evidence="6 11" id="KW-0479">Metal-binding</keyword>
<accession>A0A8H4VAH2</accession>
<evidence type="ECO:0000256" key="8">
    <source>
        <dbReference type="ARBA" id="ARBA00022833"/>
    </source>
</evidence>